<protein>
    <recommendedName>
        <fullName evidence="5">Endopeptidase S2P</fullName>
    </recommendedName>
</protein>
<dbReference type="EMBL" id="KV441026">
    <property type="protein sequence ID" value="OAD66915.1"/>
    <property type="molecule type" value="Genomic_DNA"/>
</dbReference>
<evidence type="ECO:0000313" key="9">
    <source>
        <dbReference type="Proteomes" id="UP000077315"/>
    </source>
</evidence>
<keyword evidence="4 6" id="KW-0472">Membrane</keyword>
<organism evidence="8 9">
    <name type="scientific">Phycomyces blakesleeanus (strain ATCC 8743b / DSM 1359 / FGSC 10004 / NBRC 33097 / NRRL 1555)</name>
    <dbReference type="NCBI Taxonomy" id="763407"/>
    <lineage>
        <taxon>Eukaryota</taxon>
        <taxon>Fungi</taxon>
        <taxon>Fungi incertae sedis</taxon>
        <taxon>Mucoromycota</taxon>
        <taxon>Mucoromycotina</taxon>
        <taxon>Mucoromycetes</taxon>
        <taxon>Mucorales</taxon>
        <taxon>Phycomycetaceae</taxon>
        <taxon>Phycomyces</taxon>
    </lineage>
</organism>
<dbReference type="GeneID" id="28999722"/>
<evidence type="ECO:0000256" key="6">
    <source>
        <dbReference type="SAM" id="Phobius"/>
    </source>
</evidence>
<keyword evidence="9" id="KW-1185">Reference proteome</keyword>
<reference evidence="9" key="1">
    <citation type="submission" date="2015-06" db="EMBL/GenBank/DDBJ databases">
        <title>Expansion of signal transduction pathways in fungi by whole-genome duplication.</title>
        <authorList>
            <consortium name="DOE Joint Genome Institute"/>
            <person name="Corrochano L.M."/>
            <person name="Kuo A."/>
            <person name="Marcet-Houben M."/>
            <person name="Polaino S."/>
            <person name="Salamov A."/>
            <person name="Villalobos J.M."/>
            <person name="Alvarez M.I."/>
            <person name="Avalos J."/>
            <person name="Benito E.P."/>
            <person name="Benoit I."/>
            <person name="Burger G."/>
            <person name="Camino L.P."/>
            <person name="Canovas D."/>
            <person name="Cerda-Olmedo E."/>
            <person name="Cheng J.-F."/>
            <person name="Dominguez A."/>
            <person name="Elias M."/>
            <person name="Eslava A.P."/>
            <person name="Glaser F."/>
            <person name="Grimwood J."/>
            <person name="Gutierrez G."/>
            <person name="Heitman J."/>
            <person name="Henrissat B."/>
            <person name="Iturriaga E.A."/>
            <person name="Lang B.F."/>
            <person name="Lavin J.L."/>
            <person name="Lee S."/>
            <person name="Li W."/>
            <person name="Lindquist E."/>
            <person name="Lopez-Garcia S."/>
            <person name="Luque E.M."/>
            <person name="Marcos A.T."/>
            <person name="Martin J."/>
            <person name="McCluskey K."/>
            <person name="Medina H.R."/>
            <person name="Miralles-Duran A."/>
            <person name="Miyazaki A."/>
            <person name="Munoz-Torres E."/>
            <person name="Oguiza J.A."/>
            <person name="Ohm R."/>
            <person name="Olmedo M."/>
            <person name="Orejas M."/>
            <person name="Ortiz-Castellanos L."/>
            <person name="Pisabarro A.G."/>
            <person name="Rodriguez-Romero J."/>
            <person name="Ruiz-Herrera J."/>
            <person name="Ruiz-Vazquez R."/>
            <person name="Sanz C."/>
            <person name="Schackwitz W."/>
            <person name="Schmutz J."/>
            <person name="Shahriari M."/>
            <person name="Shelest E."/>
            <person name="Silva-Franco F."/>
            <person name="Soanes D."/>
            <person name="Syed K."/>
            <person name="Tagua V.G."/>
            <person name="Talbot N.J."/>
            <person name="Thon M."/>
            <person name="De vries R.P."/>
            <person name="Wiebenga A."/>
            <person name="Yadav J.S."/>
            <person name="Braun E.L."/>
            <person name="Baker S."/>
            <person name="Garre V."/>
            <person name="Horwitz B."/>
            <person name="Torres-Martinez S."/>
            <person name="Idnurm A."/>
            <person name="Herrera-Estrella A."/>
            <person name="Gabaldon T."/>
            <person name="Grigoriev I.V."/>
        </authorList>
    </citation>
    <scope>NUCLEOTIDE SEQUENCE [LARGE SCALE GENOMIC DNA]</scope>
    <source>
        <strain evidence="9">NRRL 1555(-)</strain>
    </source>
</reference>
<comment type="subcellular location">
    <subcellularLocation>
        <location evidence="1">Endomembrane system</location>
        <topology evidence="1">Multi-pass membrane protein</topology>
    </subcellularLocation>
</comment>
<evidence type="ECO:0000256" key="1">
    <source>
        <dbReference type="ARBA" id="ARBA00004127"/>
    </source>
</evidence>
<dbReference type="PRINTS" id="PR01000">
    <property type="entry name" value="SREBPS2PTASE"/>
</dbReference>
<dbReference type="Pfam" id="PF02163">
    <property type="entry name" value="Peptidase_M50"/>
    <property type="match status" value="1"/>
</dbReference>
<dbReference type="GO" id="GO:0012505">
    <property type="term" value="C:endomembrane system"/>
    <property type="evidence" value="ECO:0007669"/>
    <property type="project" value="UniProtKB-SubCell"/>
</dbReference>
<evidence type="ECO:0000259" key="7">
    <source>
        <dbReference type="Pfam" id="PF02163"/>
    </source>
</evidence>
<dbReference type="OrthoDB" id="7694678at2759"/>
<dbReference type="GO" id="GO:0005737">
    <property type="term" value="C:cytoplasm"/>
    <property type="evidence" value="ECO:0007669"/>
    <property type="project" value="TreeGrafter"/>
</dbReference>
<keyword evidence="3 6" id="KW-1133">Transmembrane helix</keyword>
<dbReference type="GO" id="GO:1905897">
    <property type="term" value="P:regulation of response to endoplasmic reticulum stress"/>
    <property type="evidence" value="ECO:0007669"/>
    <property type="project" value="TreeGrafter"/>
</dbReference>
<dbReference type="STRING" id="763407.A0A162WG30"/>
<accession>A0A162WG30</accession>
<evidence type="ECO:0000256" key="4">
    <source>
        <dbReference type="ARBA" id="ARBA00023136"/>
    </source>
</evidence>
<dbReference type="GO" id="GO:0016020">
    <property type="term" value="C:membrane"/>
    <property type="evidence" value="ECO:0007669"/>
    <property type="project" value="InterPro"/>
</dbReference>
<dbReference type="VEuPathDB" id="FungiDB:PHYBLDRAFT_183699"/>
<dbReference type="InterPro" id="IPR001193">
    <property type="entry name" value="MBTPS2"/>
</dbReference>
<feature type="transmembrane region" description="Helical" evidence="6">
    <location>
        <begin position="247"/>
        <end position="266"/>
    </location>
</feature>
<feature type="transmembrane region" description="Helical" evidence="6">
    <location>
        <begin position="111"/>
        <end position="139"/>
    </location>
</feature>
<sequence length="571" mass="63932">MDVFSILWQFLCMWVVIYAFVFLVKFYTTEKDAKRKPYPPSAISLLPTFSTGHGTDTDTDCDFDDDRRNPNTPLVERDQWSIKPFQIRYTTQNFNRLFAKMTRAAPRFWNWWFTIGTLVACALMVAGVVVIGLAAFRILSGLYHAILPAPETSHRVKRDLGDDQVFLPMIPGVTLPMSHLGYYLFALLFCGLIHEAGHAIASYSEKVPIQSAGVFVYYLYPGAFVNVPDQPLQLLSPFRQLKIVCAGVWHNAILYLLTLLFLSGGLKAGLLLCGWKTLEGLGGVSVVDVRSLSPLATHLSTSSVIYRLDDHPLDNNIIDWNDFLLFDQGRHRPTQGFCTEKYLDNLGLECCEINDDTPFGKSPNETLSCFQDFKSALDLKKPEDLVCLPALEILASRDRKRCTSDNECETKCITPYMPSTGGQIVRIYARMPSWVQGPPEELDKVFLFEGELVDIWESVKVGILQPRFWILPASIPHILELLLRYVSSFTLALALLNILPAFRLDGEFALGQILVLLLRSNHGPVTTRTGDTQRYTRGVLAVIVKGTSIVVGFVIIGSIILGVFNGLSGDF</sequence>
<name>A0A162WG30_PHYB8</name>
<dbReference type="GO" id="GO:0031293">
    <property type="term" value="P:membrane protein intracellular domain proteolysis"/>
    <property type="evidence" value="ECO:0007669"/>
    <property type="project" value="TreeGrafter"/>
</dbReference>
<feature type="transmembrane region" description="Helical" evidence="6">
    <location>
        <begin position="207"/>
        <end position="227"/>
    </location>
</feature>
<feature type="transmembrane region" description="Helical" evidence="6">
    <location>
        <begin position="180"/>
        <end position="200"/>
    </location>
</feature>
<gene>
    <name evidence="8" type="ORF">PHYBLDRAFT_183699</name>
</gene>
<dbReference type="RefSeq" id="XP_018284955.1">
    <property type="nucleotide sequence ID" value="XM_018438816.1"/>
</dbReference>
<feature type="domain" description="Peptidase M50" evidence="7">
    <location>
        <begin position="182"/>
        <end position="519"/>
    </location>
</feature>
<evidence type="ECO:0000256" key="3">
    <source>
        <dbReference type="ARBA" id="ARBA00022989"/>
    </source>
</evidence>
<keyword evidence="2 6" id="KW-0812">Transmembrane</keyword>
<dbReference type="Proteomes" id="UP000077315">
    <property type="component" value="Unassembled WGS sequence"/>
</dbReference>
<dbReference type="GO" id="GO:0004222">
    <property type="term" value="F:metalloendopeptidase activity"/>
    <property type="evidence" value="ECO:0007669"/>
    <property type="project" value="InterPro"/>
</dbReference>
<feature type="transmembrane region" description="Helical" evidence="6">
    <location>
        <begin position="6"/>
        <end position="27"/>
    </location>
</feature>
<proteinExistence type="predicted"/>
<dbReference type="InterPro" id="IPR008915">
    <property type="entry name" value="Peptidase_M50"/>
</dbReference>
<feature type="transmembrane region" description="Helical" evidence="6">
    <location>
        <begin position="539"/>
        <end position="564"/>
    </location>
</feature>
<dbReference type="InParanoid" id="A0A162WG30"/>
<evidence type="ECO:0000313" key="8">
    <source>
        <dbReference type="EMBL" id="OAD66915.1"/>
    </source>
</evidence>
<dbReference type="AlphaFoldDB" id="A0A162WG30"/>
<evidence type="ECO:0000256" key="5">
    <source>
        <dbReference type="ARBA" id="ARBA00032658"/>
    </source>
</evidence>
<evidence type="ECO:0000256" key="2">
    <source>
        <dbReference type="ARBA" id="ARBA00022692"/>
    </source>
</evidence>
<dbReference type="PANTHER" id="PTHR13325">
    <property type="entry name" value="PROTEASE M50 MEMBRANE-BOUND TRANSCRIPTION FACTOR SITE 2 PROTEASE"/>
    <property type="match status" value="1"/>
</dbReference>
<dbReference type="PANTHER" id="PTHR13325:SF3">
    <property type="entry name" value="MEMBRANE-BOUND TRANSCRIPTION FACTOR SITE-2 PROTEASE"/>
    <property type="match status" value="1"/>
</dbReference>